<dbReference type="AlphaFoldDB" id="A0A6N3IPI7"/>
<dbReference type="EMBL" id="CADCWN010000409">
    <property type="protein sequence ID" value="CAA9590566.1"/>
    <property type="molecule type" value="Genomic_DNA"/>
</dbReference>
<accession>A0A6N3IPI7</accession>
<evidence type="ECO:0000313" key="2">
    <source>
        <dbReference type="EMBL" id="CAA9590566.1"/>
    </source>
</evidence>
<feature type="compositionally biased region" description="Basic residues" evidence="1">
    <location>
        <begin position="80"/>
        <end position="89"/>
    </location>
</feature>
<evidence type="ECO:0000256" key="1">
    <source>
        <dbReference type="SAM" id="MobiDB-lite"/>
    </source>
</evidence>
<sequence>MRSEHRFPRLPGESFPARMMRVNGAGVKAGLFRPATEDREIDGGEEINRGTQAVEPRDCVRVPLPAPRPPPPPLWENGAVRRRAVPGGG</sequence>
<proteinExistence type="predicted"/>
<feature type="region of interest" description="Disordered" evidence="1">
    <location>
        <begin position="60"/>
        <end position="89"/>
    </location>
</feature>
<gene>
    <name evidence="2" type="ORF">AVDCRST_MAG18-5062</name>
</gene>
<reference evidence="2" key="1">
    <citation type="submission" date="2020-02" db="EMBL/GenBank/DDBJ databases">
        <authorList>
            <person name="Meier V. D."/>
        </authorList>
    </citation>
    <scope>NUCLEOTIDE SEQUENCE</scope>
    <source>
        <strain evidence="2">AVDCRST_MAG18</strain>
    </source>
</reference>
<name>A0A6N3IPI7_9BACT</name>
<organism evidence="2">
    <name type="scientific">uncultured Thermomicrobiales bacterium</name>
    <dbReference type="NCBI Taxonomy" id="1645740"/>
    <lineage>
        <taxon>Bacteria</taxon>
        <taxon>Pseudomonadati</taxon>
        <taxon>Thermomicrobiota</taxon>
        <taxon>Thermomicrobia</taxon>
        <taxon>Thermomicrobiales</taxon>
        <taxon>environmental samples</taxon>
    </lineage>
</organism>
<feature type="compositionally biased region" description="Pro residues" evidence="1">
    <location>
        <begin position="64"/>
        <end position="74"/>
    </location>
</feature>
<protein>
    <submittedName>
        <fullName evidence="2">Uncharacterized protein</fullName>
    </submittedName>
</protein>